<organism evidence="3 4">
    <name type="scientific">Actinacidiphila oryziradicis</name>
    <dbReference type="NCBI Taxonomy" id="2571141"/>
    <lineage>
        <taxon>Bacteria</taxon>
        <taxon>Bacillati</taxon>
        <taxon>Actinomycetota</taxon>
        <taxon>Actinomycetes</taxon>
        <taxon>Kitasatosporales</taxon>
        <taxon>Streptomycetaceae</taxon>
        <taxon>Actinacidiphila</taxon>
    </lineage>
</organism>
<keyword evidence="4" id="KW-1185">Reference proteome</keyword>
<dbReference type="Proteomes" id="UP000305778">
    <property type="component" value="Unassembled WGS sequence"/>
</dbReference>
<evidence type="ECO:0008006" key="5">
    <source>
        <dbReference type="Google" id="ProtNLM"/>
    </source>
</evidence>
<evidence type="ECO:0000313" key="4">
    <source>
        <dbReference type="Proteomes" id="UP000305778"/>
    </source>
</evidence>
<feature type="compositionally biased region" description="Basic and acidic residues" evidence="1">
    <location>
        <begin position="116"/>
        <end position="153"/>
    </location>
</feature>
<dbReference type="OrthoDB" id="3480624at2"/>
<evidence type="ECO:0000313" key="3">
    <source>
        <dbReference type="EMBL" id="TKA09283.1"/>
    </source>
</evidence>
<reference evidence="3 4" key="1">
    <citation type="submission" date="2019-04" db="EMBL/GenBank/DDBJ databases">
        <title>Streptomyces oryziradicis sp. nov., a novel actinomycete isolated from rhizosphere soil of rice (Oryza sativa L.).</title>
        <authorList>
            <person name="Li C."/>
        </authorList>
    </citation>
    <scope>NUCLEOTIDE SEQUENCE [LARGE SCALE GENOMIC DNA]</scope>
    <source>
        <strain evidence="3 4">NEAU-C40</strain>
    </source>
</reference>
<evidence type="ECO:0000256" key="2">
    <source>
        <dbReference type="SAM" id="SignalP"/>
    </source>
</evidence>
<feature type="compositionally biased region" description="Basic and acidic residues" evidence="1">
    <location>
        <begin position="172"/>
        <end position="194"/>
    </location>
</feature>
<feature type="signal peptide" evidence="2">
    <location>
        <begin position="1"/>
        <end position="26"/>
    </location>
</feature>
<feature type="chain" id="PRO_5020971798" description="LPXTG cell wall anchor domain-containing protein" evidence="2">
    <location>
        <begin position="27"/>
        <end position="257"/>
    </location>
</feature>
<accession>A0A4U0SJH4</accession>
<gene>
    <name evidence="3" type="ORF">FCI23_23325</name>
</gene>
<comment type="caution">
    <text evidence="3">The sequence shown here is derived from an EMBL/GenBank/DDBJ whole genome shotgun (WGS) entry which is preliminary data.</text>
</comment>
<dbReference type="RefSeq" id="WP_136725890.1">
    <property type="nucleotide sequence ID" value="NZ_SUMC01000023.1"/>
</dbReference>
<sequence>MRAARILTGAVLATAAVALPAASAAAAPGDVRVLPGRVHQYQQVDVVVTGCAGRAARGTSDADGPFTLSQEDGPGTLLGHFTVAGWAEPGVHEVTVMCDGQTRTGRFVVAARHQTKQHEDQQGKQGDKPQDSTEEKAQDKTRPSLQPKPEEKSQPSLQPKPEEKSQPSLQPKPEEKSQPKSDPKPQENRQKNPQDSRQQLSPGLPHQPRYPKGGSQTGIGGSAGMDTAETTTGAALLTAAAGAGMYMLRRRTSSAKA</sequence>
<proteinExistence type="predicted"/>
<evidence type="ECO:0000256" key="1">
    <source>
        <dbReference type="SAM" id="MobiDB-lite"/>
    </source>
</evidence>
<dbReference type="EMBL" id="SUMC01000023">
    <property type="protein sequence ID" value="TKA09283.1"/>
    <property type="molecule type" value="Genomic_DNA"/>
</dbReference>
<dbReference type="AlphaFoldDB" id="A0A4U0SJH4"/>
<protein>
    <recommendedName>
        <fullName evidence="5">LPXTG cell wall anchor domain-containing protein</fullName>
    </recommendedName>
</protein>
<name>A0A4U0SJH4_9ACTN</name>
<keyword evidence="2" id="KW-0732">Signal</keyword>
<feature type="region of interest" description="Disordered" evidence="1">
    <location>
        <begin position="112"/>
        <end position="227"/>
    </location>
</feature>